<dbReference type="EMBL" id="LQRT01000060">
    <property type="protein sequence ID" value="KZS38226.1"/>
    <property type="molecule type" value="Genomic_DNA"/>
</dbReference>
<sequence>MLEVKYPFLFQFLTGYFSSADLDNLNDQEVVKSFFSENPFDIINQTQKELNIIIEDTSILAEIGIEANKYFRDDDETISWVKSIAQSFTNELS</sequence>
<reference evidence="1 2" key="1">
    <citation type="submission" date="2016-01" db="EMBL/GenBank/DDBJ databases">
        <title>The draft genome sequence of Aquimarina sp. RZW4-3-2.</title>
        <authorList>
            <person name="Wang Y."/>
        </authorList>
    </citation>
    <scope>NUCLEOTIDE SEQUENCE [LARGE SCALE GENOMIC DNA]</scope>
    <source>
        <strain evidence="1 2">RZW4-3-2</strain>
    </source>
</reference>
<dbReference type="RefSeq" id="WP_066320316.1">
    <property type="nucleotide sequence ID" value="NZ_LQRT01000060.1"/>
</dbReference>
<name>A0A162WQ25_9FLAO</name>
<evidence type="ECO:0000313" key="1">
    <source>
        <dbReference type="EMBL" id="KZS38226.1"/>
    </source>
</evidence>
<gene>
    <name evidence="1" type="ORF">AWE51_19510</name>
</gene>
<dbReference type="AlphaFoldDB" id="A0A162WQ25"/>
<protein>
    <recommendedName>
        <fullName evidence="3">CdiI immunity protein domain-containing protein</fullName>
    </recommendedName>
</protein>
<proteinExistence type="predicted"/>
<accession>A0A162WQ25</accession>
<dbReference type="STRING" id="1642818.AWE51_19510"/>
<evidence type="ECO:0000313" key="2">
    <source>
        <dbReference type="Proteomes" id="UP000076715"/>
    </source>
</evidence>
<organism evidence="1 2">
    <name type="scientific">Aquimarina aggregata</name>
    <dbReference type="NCBI Taxonomy" id="1642818"/>
    <lineage>
        <taxon>Bacteria</taxon>
        <taxon>Pseudomonadati</taxon>
        <taxon>Bacteroidota</taxon>
        <taxon>Flavobacteriia</taxon>
        <taxon>Flavobacteriales</taxon>
        <taxon>Flavobacteriaceae</taxon>
        <taxon>Aquimarina</taxon>
    </lineage>
</organism>
<dbReference type="Proteomes" id="UP000076715">
    <property type="component" value="Unassembled WGS sequence"/>
</dbReference>
<comment type="caution">
    <text evidence="1">The sequence shown here is derived from an EMBL/GenBank/DDBJ whole genome shotgun (WGS) entry which is preliminary data.</text>
</comment>
<evidence type="ECO:0008006" key="3">
    <source>
        <dbReference type="Google" id="ProtNLM"/>
    </source>
</evidence>
<keyword evidence="2" id="KW-1185">Reference proteome</keyword>
<dbReference type="OrthoDB" id="1275091at2"/>